<evidence type="ECO:0000256" key="1">
    <source>
        <dbReference type="SAM" id="MobiDB-lite"/>
    </source>
</evidence>
<feature type="region of interest" description="Disordered" evidence="1">
    <location>
        <begin position="1"/>
        <end position="21"/>
    </location>
</feature>
<name>A0ABR4BTJ1_9HELO</name>
<keyword evidence="3" id="KW-1185">Reference proteome</keyword>
<dbReference type="Gene3D" id="1.10.510.10">
    <property type="entry name" value="Transferase(Phosphotransferase) domain 1"/>
    <property type="match status" value="1"/>
</dbReference>
<gene>
    <name evidence="2" type="ORF">VTL71DRAFT_9451</name>
</gene>
<evidence type="ECO:0008006" key="4">
    <source>
        <dbReference type="Google" id="ProtNLM"/>
    </source>
</evidence>
<dbReference type="Proteomes" id="UP001595075">
    <property type="component" value="Unassembled WGS sequence"/>
</dbReference>
<comment type="caution">
    <text evidence="2">The sequence shown here is derived from an EMBL/GenBank/DDBJ whole genome shotgun (WGS) entry which is preliminary data.</text>
</comment>
<accession>A0ABR4BTJ1</accession>
<organism evidence="2 3">
    <name type="scientific">Oculimacula yallundae</name>
    <dbReference type="NCBI Taxonomy" id="86028"/>
    <lineage>
        <taxon>Eukaryota</taxon>
        <taxon>Fungi</taxon>
        <taxon>Dikarya</taxon>
        <taxon>Ascomycota</taxon>
        <taxon>Pezizomycotina</taxon>
        <taxon>Leotiomycetes</taxon>
        <taxon>Helotiales</taxon>
        <taxon>Ploettnerulaceae</taxon>
        <taxon>Oculimacula</taxon>
    </lineage>
</organism>
<evidence type="ECO:0000313" key="2">
    <source>
        <dbReference type="EMBL" id="KAL2060421.1"/>
    </source>
</evidence>
<dbReference type="EMBL" id="JAZHXI010000022">
    <property type="protein sequence ID" value="KAL2060421.1"/>
    <property type="molecule type" value="Genomic_DNA"/>
</dbReference>
<protein>
    <recommendedName>
        <fullName evidence="4">Protein kinase domain-containing protein</fullName>
    </recommendedName>
</protein>
<evidence type="ECO:0000313" key="3">
    <source>
        <dbReference type="Proteomes" id="UP001595075"/>
    </source>
</evidence>
<proteinExistence type="predicted"/>
<dbReference type="SUPFAM" id="SSF56112">
    <property type="entry name" value="Protein kinase-like (PK-like)"/>
    <property type="match status" value="1"/>
</dbReference>
<reference evidence="2 3" key="1">
    <citation type="journal article" date="2024" name="Commun. Biol.">
        <title>Comparative genomic analysis of thermophilic fungi reveals convergent evolutionary adaptations and gene losses.</title>
        <authorList>
            <person name="Steindorff A.S."/>
            <person name="Aguilar-Pontes M.V."/>
            <person name="Robinson A.J."/>
            <person name="Andreopoulos B."/>
            <person name="LaButti K."/>
            <person name="Kuo A."/>
            <person name="Mondo S."/>
            <person name="Riley R."/>
            <person name="Otillar R."/>
            <person name="Haridas S."/>
            <person name="Lipzen A."/>
            <person name="Grimwood J."/>
            <person name="Schmutz J."/>
            <person name="Clum A."/>
            <person name="Reid I.D."/>
            <person name="Moisan M.C."/>
            <person name="Butler G."/>
            <person name="Nguyen T.T.M."/>
            <person name="Dewar K."/>
            <person name="Conant G."/>
            <person name="Drula E."/>
            <person name="Henrissat B."/>
            <person name="Hansel C."/>
            <person name="Singer S."/>
            <person name="Hutchinson M.I."/>
            <person name="de Vries R.P."/>
            <person name="Natvig D.O."/>
            <person name="Powell A.J."/>
            <person name="Tsang A."/>
            <person name="Grigoriev I.V."/>
        </authorList>
    </citation>
    <scope>NUCLEOTIDE SEQUENCE [LARGE SCALE GENOMIC DNA]</scope>
    <source>
        <strain evidence="2 3">CBS 494.80</strain>
    </source>
</reference>
<sequence length="330" mass="37703">MTRTFFSLPNHEYYQPPPPPSHPREVPLIEASVFVSDAQLLQMLGGLSDSVFAQVLDEHSVILIPQDYDRVDPEQLWRGEAPAICCFRTCIAYELLGEDHPHIARYISRDPWTGFSIFARPTGPPLEVFLDKHRSKMFPSSSSEVNVTYLPLVLNWILQALSGLAFIHSHENFYHNDLSIYNCWLSSELSLSLIGFLNADFRDQQGCFHEGLGSSCGPSLRLTRVKRRASVKSDLFDWATFVYTLMTNKDPERDPLNAWQDVPKQIRANDYPQLSENLMRKIVRKCWLQEYQNTTEVRRDVEAFLSDSGFELDGDGIRGFVPADIPDIST</sequence>
<dbReference type="InterPro" id="IPR011009">
    <property type="entry name" value="Kinase-like_dom_sf"/>
</dbReference>